<protein>
    <submittedName>
        <fullName evidence="9">ABC transporter permease</fullName>
    </submittedName>
</protein>
<evidence type="ECO:0000256" key="2">
    <source>
        <dbReference type="ARBA" id="ARBA00007935"/>
    </source>
</evidence>
<dbReference type="InterPro" id="IPR037294">
    <property type="entry name" value="ABC_BtuC-like"/>
</dbReference>
<dbReference type="GO" id="GO:0005886">
    <property type="term" value="C:plasma membrane"/>
    <property type="evidence" value="ECO:0007669"/>
    <property type="project" value="UniProtKB-SubCell"/>
</dbReference>
<evidence type="ECO:0000313" key="9">
    <source>
        <dbReference type="EMBL" id="ANF56685.1"/>
    </source>
</evidence>
<keyword evidence="4" id="KW-1003">Cell membrane</keyword>
<evidence type="ECO:0000256" key="5">
    <source>
        <dbReference type="ARBA" id="ARBA00022692"/>
    </source>
</evidence>
<evidence type="ECO:0000313" key="10">
    <source>
        <dbReference type="Proteomes" id="UP000077875"/>
    </source>
</evidence>
<keyword evidence="3" id="KW-0813">Transport</keyword>
<feature type="transmembrane region" description="Helical" evidence="8">
    <location>
        <begin position="119"/>
        <end position="139"/>
    </location>
</feature>
<dbReference type="PANTHER" id="PTHR30472:SF1">
    <property type="entry name" value="FE(3+) DICITRATE TRANSPORT SYSTEM PERMEASE PROTEIN FECC-RELATED"/>
    <property type="match status" value="1"/>
</dbReference>
<sequence length="335" mass="34102">MSSATGSVRFTRGLGFSLLALGVALCASLALGAGDVTPLQVLRWVLGDDDGNAGFVVTELRLPRSCVGIVVGAALGVAGNLLQTVTRNPLAEPDLLGVSAASTTAVVIAILLGASVTTLQVWVAVLGAMCGCALVLAAARLRGVGDDPIRLILAGAALKGVLTALVSLVLLLDQRSADEIRFWTIGALAGRGYQELLGVAAPLLLGVLLVAFLSRPLAALALGERVASGLGHRPRLTRWLTLLAVALLSGVAVALAGPIAFFGLVVPVLARALVGPDIRRTLPLCVLLGPAVLLAADVVARLLVRPSELPLGVVTAVIGAPVLVAVVRAHRLPRL</sequence>
<reference evidence="9 10" key="1">
    <citation type="submission" date="2016-04" db="EMBL/GenBank/DDBJ databases">
        <title>Complete Genome Sequence of Halotalea alkalilenta IHB B 13600.</title>
        <authorList>
            <person name="Swarnkar M.K."/>
            <person name="Sharma A."/>
            <person name="Kaushal K."/>
            <person name="Soni R."/>
            <person name="Rana S."/>
            <person name="Singh A.K."/>
            <person name="Gulati A."/>
        </authorList>
    </citation>
    <scope>NUCLEOTIDE SEQUENCE [LARGE SCALE GENOMIC DNA]</scope>
    <source>
        <strain evidence="9 10">IHB B 13600</strain>
    </source>
</reference>
<feature type="transmembrane region" description="Helical" evidence="8">
    <location>
        <begin position="281"/>
        <end position="304"/>
    </location>
</feature>
<dbReference type="STRING" id="376489.A5892_03740"/>
<comment type="similarity">
    <text evidence="2">Belongs to the binding-protein-dependent transport system permease family. FecCD subfamily.</text>
</comment>
<evidence type="ECO:0000256" key="6">
    <source>
        <dbReference type="ARBA" id="ARBA00022989"/>
    </source>
</evidence>
<name>A0A172YCF8_9GAMM</name>
<dbReference type="GO" id="GO:0033214">
    <property type="term" value="P:siderophore-iron import into cell"/>
    <property type="evidence" value="ECO:0007669"/>
    <property type="project" value="TreeGrafter"/>
</dbReference>
<dbReference type="GO" id="GO:0022857">
    <property type="term" value="F:transmembrane transporter activity"/>
    <property type="evidence" value="ECO:0007669"/>
    <property type="project" value="InterPro"/>
</dbReference>
<keyword evidence="7 8" id="KW-0472">Membrane</keyword>
<evidence type="ECO:0000256" key="8">
    <source>
        <dbReference type="SAM" id="Phobius"/>
    </source>
</evidence>
<evidence type="ECO:0000256" key="1">
    <source>
        <dbReference type="ARBA" id="ARBA00004651"/>
    </source>
</evidence>
<dbReference type="Pfam" id="PF01032">
    <property type="entry name" value="FecCD"/>
    <property type="match status" value="1"/>
</dbReference>
<dbReference type="FunFam" id="1.10.3470.10:FF:000001">
    <property type="entry name" value="Vitamin B12 ABC transporter permease BtuC"/>
    <property type="match status" value="1"/>
</dbReference>
<accession>A0A172YCF8</accession>
<feature type="transmembrane region" description="Helical" evidence="8">
    <location>
        <begin position="62"/>
        <end position="82"/>
    </location>
</feature>
<dbReference type="KEGG" id="haa:A5892_03740"/>
<feature type="transmembrane region" description="Helical" evidence="8">
    <location>
        <begin position="151"/>
        <end position="172"/>
    </location>
</feature>
<evidence type="ECO:0000256" key="3">
    <source>
        <dbReference type="ARBA" id="ARBA00022448"/>
    </source>
</evidence>
<organism evidence="9 10">
    <name type="scientific">Halotalea alkalilenta</name>
    <dbReference type="NCBI Taxonomy" id="376489"/>
    <lineage>
        <taxon>Bacteria</taxon>
        <taxon>Pseudomonadati</taxon>
        <taxon>Pseudomonadota</taxon>
        <taxon>Gammaproteobacteria</taxon>
        <taxon>Oceanospirillales</taxon>
        <taxon>Halomonadaceae</taxon>
        <taxon>Halotalea</taxon>
    </lineage>
</organism>
<evidence type="ECO:0000256" key="4">
    <source>
        <dbReference type="ARBA" id="ARBA00022475"/>
    </source>
</evidence>
<feature type="transmembrane region" description="Helical" evidence="8">
    <location>
        <begin position="311"/>
        <end position="330"/>
    </location>
</feature>
<feature type="transmembrane region" description="Helical" evidence="8">
    <location>
        <begin position="94"/>
        <end position="113"/>
    </location>
</feature>
<comment type="subcellular location">
    <subcellularLocation>
        <location evidence="1">Cell membrane</location>
        <topology evidence="1">Multi-pass membrane protein</topology>
    </subcellularLocation>
</comment>
<dbReference type="PANTHER" id="PTHR30472">
    <property type="entry name" value="FERRIC ENTEROBACTIN TRANSPORT SYSTEM PERMEASE PROTEIN"/>
    <property type="match status" value="1"/>
</dbReference>
<keyword evidence="6 8" id="KW-1133">Transmembrane helix</keyword>
<evidence type="ECO:0000256" key="7">
    <source>
        <dbReference type="ARBA" id="ARBA00023136"/>
    </source>
</evidence>
<dbReference type="InterPro" id="IPR000522">
    <property type="entry name" value="ABC_transptr_permease_BtuC"/>
</dbReference>
<keyword evidence="10" id="KW-1185">Reference proteome</keyword>
<dbReference type="AlphaFoldDB" id="A0A172YCF8"/>
<feature type="transmembrane region" description="Helical" evidence="8">
    <location>
        <begin position="239"/>
        <end position="269"/>
    </location>
</feature>
<keyword evidence="5 8" id="KW-0812">Transmembrane</keyword>
<dbReference type="CDD" id="cd06550">
    <property type="entry name" value="TM_ABC_iron-siderophores_like"/>
    <property type="match status" value="1"/>
</dbReference>
<dbReference type="Gene3D" id="1.10.3470.10">
    <property type="entry name" value="ABC transporter involved in vitamin B12 uptake, BtuC"/>
    <property type="match status" value="1"/>
</dbReference>
<dbReference type="Proteomes" id="UP000077875">
    <property type="component" value="Chromosome"/>
</dbReference>
<dbReference type="SUPFAM" id="SSF81345">
    <property type="entry name" value="ABC transporter involved in vitamin B12 uptake, BtuC"/>
    <property type="match status" value="1"/>
</dbReference>
<gene>
    <name evidence="9" type="ORF">A5892_03740</name>
</gene>
<dbReference type="EMBL" id="CP015243">
    <property type="protein sequence ID" value="ANF56685.1"/>
    <property type="molecule type" value="Genomic_DNA"/>
</dbReference>
<feature type="transmembrane region" description="Helical" evidence="8">
    <location>
        <begin position="196"/>
        <end position="218"/>
    </location>
</feature>
<proteinExistence type="inferred from homology"/>